<dbReference type="CDD" id="cd04724">
    <property type="entry name" value="Tryptophan_synthase_alpha"/>
    <property type="match status" value="1"/>
</dbReference>
<dbReference type="NCBIfam" id="TIGR00262">
    <property type="entry name" value="trpA"/>
    <property type="match status" value="1"/>
</dbReference>
<evidence type="ECO:0000256" key="4">
    <source>
        <dbReference type="ARBA" id="ARBA00022605"/>
    </source>
</evidence>
<keyword evidence="7 9" id="KW-0456">Lyase</keyword>
<sequence>MNKISERLDQLKTSNTTGLMTHLVLGYPDMPTSIEIARTLARGGADFLEIQIPFSDPVADGPTIMTANQTALDRGITVPECLRAISEICEQVDIPVLIMSYYNLVFSYGTAEFCTAAQKSGVSGLIIPDMPIEEEQDELLFQHADEHDLINITFVSPATSKVRLEKIATFTRGFTYCFSTYGITGSRTELDSHLASYIGEVRKHLDLPLGIGFGIKTPDHIRQIGKIADIAIVGSAIIDQYNTASPDHALQQIGSYVGSLKAATRR</sequence>
<comment type="pathway">
    <text evidence="2 9">Amino-acid biosynthesis; L-tryptophan biosynthesis; L-tryptophan from chorismate: step 5/5.</text>
</comment>
<dbReference type="PANTHER" id="PTHR43406:SF1">
    <property type="entry name" value="TRYPTOPHAN SYNTHASE ALPHA CHAIN, CHLOROPLASTIC"/>
    <property type="match status" value="1"/>
</dbReference>
<dbReference type="InterPro" id="IPR002028">
    <property type="entry name" value="Trp_synthase_suA"/>
</dbReference>
<dbReference type="InterPro" id="IPR018204">
    <property type="entry name" value="Trp_synthase_alpha_AS"/>
</dbReference>
<dbReference type="InterPro" id="IPR011060">
    <property type="entry name" value="RibuloseP-bd_barrel"/>
</dbReference>
<dbReference type="PANTHER" id="PTHR43406">
    <property type="entry name" value="TRYPTOPHAN SYNTHASE, ALPHA CHAIN"/>
    <property type="match status" value="1"/>
</dbReference>
<organism evidence="11 12">
    <name type="scientific">Candidatus Wirthbacteria bacterium CG2_30_54_11</name>
    <dbReference type="NCBI Taxonomy" id="1817892"/>
    <lineage>
        <taxon>Bacteria</taxon>
        <taxon>Candidatus Wirthbacteria</taxon>
    </lineage>
</organism>
<evidence type="ECO:0000256" key="1">
    <source>
        <dbReference type="ARBA" id="ARBA00003365"/>
    </source>
</evidence>
<dbReference type="Proteomes" id="UP000183245">
    <property type="component" value="Unassembled WGS sequence"/>
</dbReference>
<dbReference type="InterPro" id="IPR013785">
    <property type="entry name" value="Aldolase_TIM"/>
</dbReference>
<dbReference type="SUPFAM" id="SSF51366">
    <property type="entry name" value="Ribulose-phoshate binding barrel"/>
    <property type="match status" value="1"/>
</dbReference>
<comment type="catalytic activity">
    <reaction evidence="8 9">
        <text>(1S,2R)-1-C-(indol-3-yl)glycerol 3-phosphate + L-serine = D-glyceraldehyde 3-phosphate + L-tryptophan + H2O</text>
        <dbReference type="Rhea" id="RHEA:10532"/>
        <dbReference type="ChEBI" id="CHEBI:15377"/>
        <dbReference type="ChEBI" id="CHEBI:33384"/>
        <dbReference type="ChEBI" id="CHEBI:57912"/>
        <dbReference type="ChEBI" id="CHEBI:58866"/>
        <dbReference type="ChEBI" id="CHEBI:59776"/>
        <dbReference type="EC" id="4.2.1.20"/>
    </reaction>
</comment>
<keyword evidence="4 9" id="KW-0028">Amino-acid biosynthesis</keyword>
<dbReference type="EC" id="4.2.1.20" evidence="9"/>
<keyword evidence="5 9" id="KW-0822">Tryptophan biosynthesis</keyword>
<evidence type="ECO:0000256" key="6">
    <source>
        <dbReference type="ARBA" id="ARBA00023141"/>
    </source>
</evidence>
<dbReference type="HAMAP" id="MF_00131">
    <property type="entry name" value="Trp_synth_alpha"/>
    <property type="match status" value="1"/>
</dbReference>
<evidence type="ECO:0000313" key="12">
    <source>
        <dbReference type="Proteomes" id="UP000183245"/>
    </source>
</evidence>
<dbReference type="PROSITE" id="PS00167">
    <property type="entry name" value="TRP_SYNTHASE_ALPHA"/>
    <property type="match status" value="1"/>
</dbReference>
<dbReference type="FunFam" id="3.20.20.70:FF:000037">
    <property type="entry name" value="Tryptophan synthase alpha chain"/>
    <property type="match status" value="1"/>
</dbReference>
<evidence type="ECO:0000256" key="5">
    <source>
        <dbReference type="ARBA" id="ARBA00022822"/>
    </source>
</evidence>
<evidence type="ECO:0000256" key="7">
    <source>
        <dbReference type="ARBA" id="ARBA00023239"/>
    </source>
</evidence>
<feature type="active site" description="Proton acceptor" evidence="9">
    <location>
        <position position="60"/>
    </location>
</feature>
<keyword evidence="6 9" id="KW-0057">Aromatic amino acid biosynthesis</keyword>
<dbReference type="Gene3D" id="3.20.20.70">
    <property type="entry name" value="Aldolase class I"/>
    <property type="match status" value="1"/>
</dbReference>
<dbReference type="GO" id="GO:0004834">
    <property type="term" value="F:tryptophan synthase activity"/>
    <property type="evidence" value="ECO:0007669"/>
    <property type="project" value="UniProtKB-UniRule"/>
</dbReference>
<comment type="similarity">
    <text evidence="9 10">Belongs to the TrpA family.</text>
</comment>
<evidence type="ECO:0000256" key="8">
    <source>
        <dbReference type="ARBA" id="ARBA00049047"/>
    </source>
</evidence>
<protein>
    <recommendedName>
        <fullName evidence="9">Tryptophan synthase alpha chain</fullName>
        <ecNumber evidence="9">4.2.1.20</ecNumber>
    </recommendedName>
</protein>
<dbReference type="STRING" id="1817892.AUK40_02750"/>
<dbReference type="UniPathway" id="UPA00035">
    <property type="reaction ID" value="UER00044"/>
</dbReference>
<proteinExistence type="inferred from homology"/>
<comment type="subunit">
    <text evidence="3 9">Tetramer of two alpha and two beta chains.</text>
</comment>
<name>A0A1J5IKQ9_9BACT</name>
<accession>A0A1J5IKQ9</accession>
<comment type="function">
    <text evidence="1 9">The alpha subunit is responsible for the aldol cleavage of indoleglycerol phosphate to indole and glyceraldehyde 3-phosphate.</text>
</comment>
<reference evidence="11 12" key="1">
    <citation type="journal article" date="2016" name="Environ. Microbiol.">
        <title>Genomic resolution of a cold subsurface aquifer community provides metabolic insights for novel microbes adapted to high CO concentrations.</title>
        <authorList>
            <person name="Probst A.J."/>
            <person name="Castelle C.J."/>
            <person name="Singh A."/>
            <person name="Brown C.T."/>
            <person name="Anantharaman K."/>
            <person name="Sharon I."/>
            <person name="Hug L.A."/>
            <person name="Burstein D."/>
            <person name="Emerson J.B."/>
            <person name="Thomas B.C."/>
            <person name="Banfield J.F."/>
        </authorList>
    </citation>
    <scope>NUCLEOTIDE SEQUENCE [LARGE SCALE GENOMIC DNA]</scope>
    <source>
        <strain evidence="11">CG2_30_54_11</strain>
    </source>
</reference>
<evidence type="ECO:0000256" key="10">
    <source>
        <dbReference type="RuleBase" id="RU003662"/>
    </source>
</evidence>
<dbReference type="GO" id="GO:0005829">
    <property type="term" value="C:cytosol"/>
    <property type="evidence" value="ECO:0007669"/>
    <property type="project" value="TreeGrafter"/>
</dbReference>
<feature type="active site" description="Proton acceptor" evidence="9">
    <location>
        <position position="49"/>
    </location>
</feature>
<evidence type="ECO:0000256" key="2">
    <source>
        <dbReference type="ARBA" id="ARBA00004733"/>
    </source>
</evidence>
<evidence type="ECO:0000256" key="3">
    <source>
        <dbReference type="ARBA" id="ARBA00011270"/>
    </source>
</evidence>
<gene>
    <name evidence="9" type="primary">trpA</name>
    <name evidence="11" type="ORF">AUK40_02750</name>
</gene>
<dbReference type="Pfam" id="PF00290">
    <property type="entry name" value="Trp_syntA"/>
    <property type="match status" value="1"/>
</dbReference>
<evidence type="ECO:0000256" key="9">
    <source>
        <dbReference type="HAMAP-Rule" id="MF_00131"/>
    </source>
</evidence>
<comment type="caution">
    <text evidence="11">The sequence shown here is derived from an EMBL/GenBank/DDBJ whole genome shotgun (WGS) entry which is preliminary data.</text>
</comment>
<dbReference type="EMBL" id="MNZT01000050">
    <property type="protein sequence ID" value="OIP97652.1"/>
    <property type="molecule type" value="Genomic_DNA"/>
</dbReference>
<evidence type="ECO:0000313" key="11">
    <source>
        <dbReference type="EMBL" id="OIP97652.1"/>
    </source>
</evidence>
<dbReference type="AlphaFoldDB" id="A0A1J5IKQ9"/>